<dbReference type="AlphaFoldDB" id="A0A6A6Z814"/>
<dbReference type="PANTHER" id="PTHR23501:SF109">
    <property type="entry name" value="MAJOR FACILITATOR SUPERFAMILY (MFS) PROFILE DOMAIN-CONTAINING PROTEIN-RELATED"/>
    <property type="match status" value="1"/>
</dbReference>
<evidence type="ECO:0000256" key="6">
    <source>
        <dbReference type="SAM" id="Phobius"/>
    </source>
</evidence>
<feature type="transmembrane region" description="Helical" evidence="6">
    <location>
        <begin position="372"/>
        <end position="389"/>
    </location>
</feature>
<sequence>MLTEKVLNEDVFHIEESSPERHAFNPADVKGRDFTVAAEEMPHGYLTSFRFVGAILVIGVAMACGQGGFSLIAPVLPQINQDIGPDSGLTWVALCYLLITSIGLLIVGRVTDYLRSAMVVHLSKCHRRVRNRAECPSFDCRTDRIEVVVGELVPIRYRFAAIAVVFIFIIPVSAVGPAVSYAFIFNTKAGWRGIFYILIALNKLSTILFYVFYHPPSFAMKHDTARKWEFVKNFDYIGMVLAISALLLLLMGLSWGGVLHPWKSAHVISTIVIGFFLLVAFFVYEAYADLKEPLVPLSLYRNRGWVATTLLWGTGSALHYANAILWPAMVSVLYAPGHGWVRNGFLASVPGAAIVLGEFTSPLFKKYTNVQLRILFPIVGVLLACVATSNPDSVVRSTIIIFLASYFIGWCEMINSTVSTISIDYQREIRTAVGTGGATRQLFSVIGVPPALLKAGLPASSIPAFILAVSVDPSANFRSISGATPAIARAGARAYQEASAAAYGTVFLTTISLSVVSMIITIWAPNVNQLLTRNVNVPIPGRNSDKVVGVRTDIEAVEQKV</sequence>
<feature type="transmembrane region" description="Helical" evidence="6">
    <location>
        <begin position="234"/>
        <end position="258"/>
    </location>
</feature>
<feature type="transmembrane region" description="Helical" evidence="6">
    <location>
        <begin position="340"/>
        <end position="360"/>
    </location>
</feature>
<organism evidence="7">
    <name type="scientific">Mytilinidion resinicola</name>
    <dbReference type="NCBI Taxonomy" id="574789"/>
    <lineage>
        <taxon>Eukaryota</taxon>
        <taxon>Fungi</taxon>
        <taxon>Dikarya</taxon>
        <taxon>Ascomycota</taxon>
        <taxon>Pezizomycotina</taxon>
        <taxon>Dothideomycetes</taxon>
        <taxon>Pleosporomycetidae</taxon>
        <taxon>Mytilinidiales</taxon>
        <taxon>Mytilinidiaceae</taxon>
        <taxon>Mytilinidion</taxon>
    </lineage>
</organism>
<dbReference type="GO" id="GO:0005886">
    <property type="term" value="C:plasma membrane"/>
    <property type="evidence" value="ECO:0007669"/>
    <property type="project" value="TreeGrafter"/>
</dbReference>
<feature type="transmembrane region" description="Helical" evidence="6">
    <location>
        <begin position="264"/>
        <end position="284"/>
    </location>
</feature>
<protein>
    <submittedName>
        <fullName evidence="7 9">TRI12-domain-containing protein</fullName>
    </submittedName>
</protein>
<feature type="transmembrane region" description="Helical" evidence="6">
    <location>
        <begin position="395"/>
        <end position="414"/>
    </location>
</feature>
<evidence type="ECO:0000256" key="1">
    <source>
        <dbReference type="ARBA" id="ARBA00004141"/>
    </source>
</evidence>
<dbReference type="SUPFAM" id="SSF103473">
    <property type="entry name" value="MFS general substrate transporter"/>
    <property type="match status" value="2"/>
</dbReference>
<feature type="transmembrane region" description="Helical" evidence="6">
    <location>
        <begin position="88"/>
        <end position="108"/>
    </location>
</feature>
<feature type="transmembrane region" description="Helical" evidence="6">
    <location>
        <begin position="159"/>
        <end position="184"/>
    </location>
</feature>
<comment type="subcellular location">
    <subcellularLocation>
        <location evidence="1">Membrane</location>
        <topology evidence="1">Multi-pass membrane protein</topology>
    </subcellularLocation>
</comment>
<accession>A0A6A6Z814</accession>
<dbReference type="Gene3D" id="1.20.1250.20">
    <property type="entry name" value="MFS general substrate transporter like domains"/>
    <property type="match status" value="1"/>
</dbReference>
<evidence type="ECO:0000256" key="2">
    <source>
        <dbReference type="ARBA" id="ARBA00022448"/>
    </source>
</evidence>
<reference evidence="9" key="3">
    <citation type="submission" date="2025-04" db="UniProtKB">
        <authorList>
            <consortium name="RefSeq"/>
        </authorList>
    </citation>
    <scope>IDENTIFICATION</scope>
    <source>
        <strain evidence="9">CBS 304.34</strain>
    </source>
</reference>
<keyword evidence="2" id="KW-0813">Transport</keyword>
<evidence type="ECO:0000256" key="5">
    <source>
        <dbReference type="ARBA" id="ARBA00023136"/>
    </source>
</evidence>
<evidence type="ECO:0000256" key="4">
    <source>
        <dbReference type="ARBA" id="ARBA00022989"/>
    </source>
</evidence>
<dbReference type="Pfam" id="PF06609">
    <property type="entry name" value="TRI12"/>
    <property type="match status" value="1"/>
</dbReference>
<dbReference type="GeneID" id="54463519"/>
<keyword evidence="5 6" id="KW-0472">Membrane</keyword>
<name>A0A6A6Z814_9PEZI</name>
<feature type="transmembrane region" description="Helical" evidence="6">
    <location>
        <begin position="51"/>
        <end position="76"/>
    </location>
</feature>
<dbReference type="PANTHER" id="PTHR23501">
    <property type="entry name" value="MAJOR FACILITATOR SUPERFAMILY"/>
    <property type="match status" value="1"/>
</dbReference>
<dbReference type="OrthoDB" id="2587356at2759"/>
<keyword evidence="3 6" id="KW-0812">Transmembrane</keyword>
<dbReference type="InterPro" id="IPR010573">
    <property type="entry name" value="MFS_Str1/Tri12-like"/>
</dbReference>
<proteinExistence type="predicted"/>
<dbReference type="Proteomes" id="UP000504636">
    <property type="component" value="Unplaced"/>
</dbReference>
<dbReference type="GO" id="GO:0022857">
    <property type="term" value="F:transmembrane transporter activity"/>
    <property type="evidence" value="ECO:0007669"/>
    <property type="project" value="InterPro"/>
</dbReference>
<dbReference type="InterPro" id="IPR036259">
    <property type="entry name" value="MFS_trans_sf"/>
</dbReference>
<gene>
    <name evidence="7 9" type="ORF">BDZ99DRAFT_484187</name>
</gene>
<dbReference type="RefSeq" id="XP_033584215.1">
    <property type="nucleotide sequence ID" value="XM_033722626.1"/>
</dbReference>
<evidence type="ECO:0000313" key="9">
    <source>
        <dbReference type="RefSeq" id="XP_033584215.1"/>
    </source>
</evidence>
<evidence type="ECO:0000313" key="8">
    <source>
        <dbReference type="Proteomes" id="UP000504636"/>
    </source>
</evidence>
<evidence type="ECO:0000256" key="3">
    <source>
        <dbReference type="ARBA" id="ARBA00022692"/>
    </source>
</evidence>
<dbReference type="EMBL" id="MU003692">
    <property type="protein sequence ID" value="KAF2817251.1"/>
    <property type="molecule type" value="Genomic_DNA"/>
</dbReference>
<reference evidence="7 9" key="1">
    <citation type="journal article" date="2020" name="Stud. Mycol.">
        <title>101 Dothideomycetes genomes: a test case for predicting lifestyles and emergence of pathogens.</title>
        <authorList>
            <person name="Haridas S."/>
            <person name="Albert R."/>
            <person name="Binder M."/>
            <person name="Bloem J."/>
            <person name="Labutti K."/>
            <person name="Salamov A."/>
            <person name="Andreopoulos B."/>
            <person name="Baker S."/>
            <person name="Barry K."/>
            <person name="Bills G."/>
            <person name="Bluhm B."/>
            <person name="Cannon C."/>
            <person name="Castanera R."/>
            <person name="Culley D."/>
            <person name="Daum C."/>
            <person name="Ezra D."/>
            <person name="Gonzalez J."/>
            <person name="Henrissat B."/>
            <person name="Kuo A."/>
            <person name="Liang C."/>
            <person name="Lipzen A."/>
            <person name="Lutzoni F."/>
            <person name="Magnuson J."/>
            <person name="Mondo S."/>
            <person name="Nolan M."/>
            <person name="Ohm R."/>
            <person name="Pangilinan J."/>
            <person name="Park H.-J."/>
            <person name="Ramirez L."/>
            <person name="Alfaro M."/>
            <person name="Sun H."/>
            <person name="Tritt A."/>
            <person name="Yoshinaga Y."/>
            <person name="Zwiers L.-H."/>
            <person name="Turgeon B."/>
            <person name="Goodwin S."/>
            <person name="Spatafora J."/>
            <person name="Crous P."/>
            <person name="Grigoriev I."/>
        </authorList>
    </citation>
    <scope>NUCLEOTIDE SEQUENCE</scope>
    <source>
        <strain evidence="7 9">CBS 304.34</strain>
    </source>
</reference>
<keyword evidence="4 6" id="KW-1133">Transmembrane helix</keyword>
<feature type="transmembrane region" description="Helical" evidence="6">
    <location>
        <begin position="500"/>
        <end position="524"/>
    </location>
</feature>
<keyword evidence="8" id="KW-1185">Reference proteome</keyword>
<reference evidence="9" key="2">
    <citation type="submission" date="2020-04" db="EMBL/GenBank/DDBJ databases">
        <authorList>
            <consortium name="NCBI Genome Project"/>
        </authorList>
    </citation>
    <scope>NUCLEOTIDE SEQUENCE</scope>
    <source>
        <strain evidence="9">CBS 304.34</strain>
    </source>
</reference>
<evidence type="ECO:0000313" key="7">
    <source>
        <dbReference type="EMBL" id="KAF2817251.1"/>
    </source>
</evidence>
<feature type="transmembrane region" description="Helical" evidence="6">
    <location>
        <begin position="305"/>
        <end position="328"/>
    </location>
</feature>
<feature type="transmembrane region" description="Helical" evidence="6">
    <location>
        <begin position="190"/>
        <end position="213"/>
    </location>
</feature>